<dbReference type="Proteomes" id="UP000185568">
    <property type="component" value="Unassembled WGS sequence"/>
</dbReference>
<dbReference type="InterPro" id="IPR031107">
    <property type="entry name" value="Small_HSP"/>
</dbReference>
<dbReference type="Pfam" id="PF00011">
    <property type="entry name" value="HSP20"/>
    <property type="match status" value="1"/>
</dbReference>
<dbReference type="EMBL" id="MSDU01000023">
    <property type="protein sequence ID" value="OLN22124.1"/>
    <property type="molecule type" value="Genomic_DNA"/>
</dbReference>
<keyword evidence="5" id="KW-1185">Reference proteome</keyword>
<evidence type="ECO:0000256" key="2">
    <source>
        <dbReference type="RuleBase" id="RU003616"/>
    </source>
</evidence>
<evidence type="ECO:0000259" key="3">
    <source>
        <dbReference type="PROSITE" id="PS01031"/>
    </source>
</evidence>
<dbReference type="InterPro" id="IPR002068">
    <property type="entry name" value="A-crystallin/Hsp20_dom"/>
</dbReference>
<dbReference type="Gene3D" id="2.60.40.790">
    <property type="match status" value="1"/>
</dbReference>
<sequence length="146" mass="17152">MDSDKNNLPSLADGSFNHFFKTFDSFFDEPFRHFNDFLNQDSFSVDLHETATDVVVEANLPGCRRDQIQVEILRNDRVRIRVENSETTEAKQGENIHYYKKRAFKKMERIIQLPFSVSEEAPKATCMDGLLRIVFKKGKRRFIEIE</sequence>
<dbReference type="RefSeq" id="WP_075398812.1">
    <property type="nucleotide sequence ID" value="NZ_MSDU01000023.1"/>
</dbReference>
<dbReference type="CDD" id="cd06464">
    <property type="entry name" value="ACD_sHsps-like"/>
    <property type="match status" value="1"/>
</dbReference>
<feature type="domain" description="SHSP" evidence="3">
    <location>
        <begin position="36"/>
        <end position="146"/>
    </location>
</feature>
<accession>A0A1Q8Q448</accession>
<dbReference type="PANTHER" id="PTHR11527">
    <property type="entry name" value="HEAT-SHOCK PROTEIN 20 FAMILY MEMBER"/>
    <property type="match status" value="1"/>
</dbReference>
<comment type="caution">
    <text evidence="4">The sequence shown here is derived from an EMBL/GenBank/DDBJ whole genome shotgun (WGS) entry which is preliminary data.</text>
</comment>
<protein>
    <recommendedName>
        <fullName evidence="3">SHSP domain-containing protein</fullName>
    </recommendedName>
</protein>
<name>A0A1Q8Q448_9BACI</name>
<evidence type="ECO:0000313" key="5">
    <source>
        <dbReference type="Proteomes" id="UP000185568"/>
    </source>
</evidence>
<dbReference type="OrthoDB" id="1806521at2"/>
<dbReference type="AlphaFoldDB" id="A0A1Q8Q448"/>
<reference evidence="4 5" key="1">
    <citation type="submission" date="2016-12" db="EMBL/GenBank/DDBJ databases">
        <title>Domibacillus antri genome sequencing.</title>
        <authorList>
            <person name="Verma A."/>
            <person name="Krishnamurthi S."/>
        </authorList>
    </citation>
    <scope>NUCLEOTIDE SEQUENCE [LARGE SCALE GENOMIC DNA]</scope>
    <source>
        <strain evidence="4 5">XD80</strain>
    </source>
</reference>
<dbReference type="PROSITE" id="PS01031">
    <property type="entry name" value="SHSP"/>
    <property type="match status" value="1"/>
</dbReference>
<dbReference type="STRING" id="1714264.BTO30_11150"/>
<proteinExistence type="inferred from homology"/>
<dbReference type="SUPFAM" id="SSF49764">
    <property type="entry name" value="HSP20-like chaperones"/>
    <property type="match status" value="1"/>
</dbReference>
<comment type="similarity">
    <text evidence="1 2">Belongs to the small heat shock protein (HSP20) family.</text>
</comment>
<organism evidence="4 5">
    <name type="scientific">Domibacillus antri</name>
    <dbReference type="NCBI Taxonomy" id="1714264"/>
    <lineage>
        <taxon>Bacteria</taxon>
        <taxon>Bacillati</taxon>
        <taxon>Bacillota</taxon>
        <taxon>Bacilli</taxon>
        <taxon>Bacillales</taxon>
        <taxon>Bacillaceae</taxon>
        <taxon>Domibacillus</taxon>
    </lineage>
</organism>
<evidence type="ECO:0000313" key="4">
    <source>
        <dbReference type="EMBL" id="OLN22124.1"/>
    </source>
</evidence>
<evidence type="ECO:0000256" key="1">
    <source>
        <dbReference type="PROSITE-ProRule" id="PRU00285"/>
    </source>
</evidence>
<gene>
    <name evidence="4" type="ORF">BTO30_11150</name>
</gene>
<dbReference type="InterPro" id="IPR008978">
    <property type="entry name" value="HSP20-like_chaperone"/>
</dbReference>